<dbReference type="Proteomes" id="UP000789920">
    <property type="component" value="Unassembled WGS sequence"/>
</dbReference>
<comment type="caution">
    <text evidence="1">The sequence shown here is derived from an EMBL/GenBank/DDBJ whole genome shotgun (WGS) entry which is preliminary data.</text>
</comment>
<dbReference type="EMBL" id="CAJVQC010011693">
    <property type="protein sequence ID" value="CAG8630121.1"/>
    <property type="molecule type" value="Genomic_DNA"/>
</dbReference>
<feature type="non-terminal residue" evidence="1">
    <location>
        <position position="1"/>
    </location>
</feature>
<accession>A0ACA9N4R4</accession>
<evidence type="ECO:0000313" key="2">
    <source>
        <dbReference type="Proteomes" id="UP000789920"/>
    </source>
</evidence>
<protein>
    <submittedName>
        <fullName evidence="1">13211_t:CDS:1</fullName>
    </submittedName>
</protein>
<evidence type="ECO:0000313" key="1">
    <source>
        <dbReference type="EMBL" id="CAG8630121.1"/>
    </source>
</evidence>
<keyword evidence="2" id="KW-1185">Reference proteome</keyword>
<gene>
    <name evidence="1" type="ORF">RPERSI_LOCUS7070</name>
</gene>
<organism evidence="1 2">
    <name type="scientific">Racocetra persica</name>
    <dbReference type="NCBI Taxonomy" id="160502"/>
    <lineage>
        <taxon>Eukaryota</taxon>
        <taxon>Fungi</taxon>
        <taxon>Fungi incertae sedis</taxon>
        <taxon>Mucoromycota</taxon>
        <taxon>Glomeromycotina</taxon>
        <taxon>Glomeromycetes</taxon>
        <taxon>Diversisporales</taxon>
        <taxon>Gigasporaceae</taxon>
        <taxon>Racocetra</taxon>
    </lineage>
</organism>
<feature type="non-terminal residue" evidence="1">
    <location>
        <position position="67"/>
    </location>
</feature>
<sequence length="67" mass="7723">MKDGLWHLTVNNAIYNHEISEDMSGHLSNLSAISKDIYNTHDKIRHDNFQGHTPLQALFDELKEGNF</sequence>
<reference evidence="1" key="1">
    <citation type="submission" date="2021-06" db="EMBL/GenBank/DDBJ databases">
        <authorList>
            <person name="Kallberg Y."/>
            <person name="Tangrot J."/>
            <person name="Rosling A."/>
        </authorList>
    </citation>
    <scope>NUCLEOTIDE SEQUENCE</scope>
    <source>
        <strain evidence="1">MA461A</strain>
    </source>
</reference>
<proteinExistence type="predicted"/>
<name>A0ACA9N4R4_9GLOM</name>